<dbReference type="EMBL" id="MU069740">
    <property type="protein sequence ID" value="KAF5834744.1"/>
    <property type="molecule type" value="Genomic_DNA"/>
</dbReference>
<evidence type="ECO:0000313" key="1">
    <source>
        <dbReference type="EMBL" id="KAF5834744.1"/>
    </source>
</evidence>
<accession>A0ABQ7GJG5</accession>
<keyword evidence="2" id="KW-1185">Reference proteome</keyword>
<organism evidence="1 2">
    <name type="scientific">Dunaliella salina</name>
    <name type="common">Green alga</name>
    <name type="synonym">Protococcus salinus</name>
    <dbReference type="NCBI Taxonomy" id="3046"/>
    <lineage>
        <taxon>Eukaryota</taxon>
        <taxon>Viridiplantae</taxon>
        <taxon>Chlorophyta</taxon>
        <taxon>core chlorophytes</taxon>
        <taxon>Chlorophyceae</taxon>
        <taxon>CS clade</taxon>
        <taxon>Chlamydomonadales</taxon>
        <taxon>Dunaliellaceae</taxon>
        <taxon>Dunaliella</taxon>
    </lineage>
</organism>
<protein>
    <recommendedName>
        <fullName evidence="3">Encoded protein</fullName>
    </recommendedName>
</protein>
<name>A0ABQ7GJG5_DUNSA</name>
<comment type="caution">
    <text evidence="1">The sequence shown here is derived from an EMBL/GenBank/DDBJ whole genome shotgun (WGS) entry which is preliminary data.</text>
</comment>
<sequence>MLLLRTEAAFKCQLNATIVSSCSAGCSLPTAPPLRRLKRGNLRYLVTAEHGSLKAAWRWVGLASLQVWELPHLASRAGLGGQESPLPFPSFKTEVLAFSS</sequence>
<reference evidence="1" key="1">
    <citation type="submission" date="2017-08" db="EMBL/GenBank/DDBJ databases">
        <authorList>
            <person name="Polle J.E."/>
            <person name="Barry K."/>
            <person name="Cushman J."/>
            <person name="Schmutz J."/>
            <person name="Tran D."/>
            <person name="Hathwaick L.T."/>
            <person name="Yim W.C."/>
            <person name="Jenkins J."/>
            <person name="Mckie-Krisberg Z.M."/>
            <person name="Prochnik S."/>
            <person name="Lindquist E."/>
            <person name="Dockter R.B."/>
            <person name="Adam C."/>
            <person name="Molina H."/>
            <person name="Bunkerborg J."/>
            <person name="Jin E."/>
            <person name="Buchheim M."/>
            <person name="Magnuson J."/>
        </authorList>
    </citation>
    <scope>NUCLEOTIDE SEQUENCE</scope>
    <source>
        <strain evidence="1">CCAP 19/18</strain>
    </source>
</reference>
<evidence type="ECO:0008006" key="3">
    <source>
        <dbReference type="Google" id="ProtNLM"/>
    </source>
</evidence>
<proteinExistence type="predicted"/>
<gene>
    <name evidence="1" type="ORF">DUNSADRAFT_8471</name>
</gene>
<evidence type="ECO:0000313" key="2">
    <source>
        <dbReference type="Proteomes" id="UP000815325"/>
    </source>
</evidence>
<dbReference type="Proteomes" id="UP000815325">
    <property type="component" value="Unassembled WGS sequence"/>
</dbReference>
<dbReference type="PROSITE" id="PS51257">
    <property type="entry name" value="PROKAR_LIPOPROTEIN"/>
    <property type="match status" value="1"/>
</dbReference>